<dbReference type="GO" id="GO:0008783">
    <property type="term" value="F:agmatinase activity"/>
    <property type="evidence" value="ECO:0007669"/>
    <property type="project" value="UniProtKB-EC"/>
</dbReference>
<dbReference type="InterPro" id="IPR005925">
    <property type="entry name" value="Agmatinase-rel"/>
</dbReference>
<protein>
    <submittedName>
        <fullName evidence="5">Agmatinase</fullName>
        <ecNumber evidence="5">3.5.3.11</ecNumber>
    </submittedName>
</protein>
<dbReference type="AlphaFoldDB" id="A0A538S7A8"/>
<organism evidence="5 6">
    <name type="scientific">Eiseniibacteriota bacterium</name>
    <dbReference type="NCBI Taxonomy" id="2212470"/>
    <lineage>
        <taxon>Bacteria</taxon>
        <taxon>Candidatus Eiseniibacteriota</taxon>
    </lineage>
</organism>
<evidence type="ECO:0000256" key="3">
    <source>
        <dbReference type="ARBA" id="ARBA00022801"/>
    </source>
</evidence>
<feature type="compositionally biased region" description="Basic residues" evidence="4">
    <location>
        <begin position="9"/>
        <end position="19"/>
    </location>
</feature>
<dbReference type="PANTHER" id="PTHR11358">
    <property type="entry name" value="ARGINASE/AGMATINASE"/>
    <property type="match status" value="1"/>
</dbReference>
<comment type="similarity">
    <text evidence="1">Belongs to the arginase family. Agmatinase subfamily.</text>
</comment>
<evidence type="ECO:0000256" key="2">
    <source>
        <dbReference type="ARBA" id="ARBA00022723"/>
    </source>
</evidence>
<dbReference type="GO" id="GO:0033389">
    <property type="term" value="P:putrescine biosynthetic process from arginine, via agmatine"/>
    <property type="evidence" value="ECO:0007669"/>
    <property type="project" value="TreeGrafter"/>
</dbReference>
<dbReference type="Gene3D" id="3.40.800.10">
    <property type="entry name" value="Ureohydrolase domain"/>
    <property type="match status" value="1"/>
</dbReference>
<dbReference type="CDD" id="cd11593">
    <property type="entry name" value="Agmatinase-like_2"/>
    <property type="match status" value="1"/>
</dbReference>
<dbReference type="Proteomes" id="UP000316292">
    <property type="component" value="Unassembled WGS sequence"/>
</dbReference>
<proteinExistence type="inferred from homology"/>
<evidence type="ECO:0000313" key="5">
    <source>
        <dbReference type="EMBL" id="TMQ47273.1"/>
    </source>
</evidence>
<evidence type="ECO:0000313" key="6">
    <source>
        <dbReference type="Proteomes" id="UP000316292"/>
    </source>
</evidence>
<accession>A0A538S7A8</accession>
<keyword evidence="2" id="KW-0479">Metal-binding</keyword>
<dbReference type="EMBL" id="VBOR01000118">
    <property type="protein sequence ID" value="TMQ47273.1"/>
    <property type="molecule type" value="Genomic_DNA"/>
</dbReference>
<dbReference type="InterPro" id="IPR023696">
    <property type="entry name" value="Ureohydrolase_dom_sf"/>
</dbReference>
<dbReference type="InterPro" id="IPR006035">
    <property type="entry name" value="Ureohydrolase"/>
</dbReference>
<dbReference type="GO" id="GO:0046872">
    <property type="term" value="F:metal ion binding"/>
    <property type="evidence" value="ECO:0007669"/>
    <property type="project" value="UniProtKB-KW"/>
</dbReference>
<feature type="region of interest" description="Disordered" evidence="4">
    <location>
        <begin position="1"/>
        <end position="24"/>
    </location>
</feature>
<dbReference type="SUPFAM" id="SSF52768">
    <property type="entry name" value="Arginase/deacetylase"/>
    <property type="match status" value="1"/>
</dbReference>
<reference evidence="5 6" key="1">
    <citation type="journal article" date="2019" name="Nat. Microbiol.">
        <title>Mediterranean grassland soil C-N compound turnover is dependent on rainfall and depth, and is mediated by genomically divergent microorganisms.</title>
        <authorList>
            <person name="Diamond S."/>
            <person name="Andeer P.F."/>
            <person name="Li Z."/>
            <person name="Crits-Christoph A."/>
            <person name="Burstein D."/>
            <person name="Anantharaman K."/>
            <person name="Lane K.R."/>
            <person name="Thomas B.C."/>
            <person name="Pan C."/>
            <person name="Northen T.R."/>
            <person name="Banfield J.F."/>
        </authorList>
    </citation>
    <scope>NUCLEOTIDE SEQUENCE [LARGE SCALE GENOMIC DNA]</scope>
    <source>
        <strain evidence="5">WS_1</strain>
    </source>
</reference>
<keyword evidence="3 5" id="KW-0378">Hydrolase</keyword>
<dbReference type="Pfam" id="PF00491">
    <property type="entry name" value="Arginase"/>
    <property type="match status" value="1"/>
</dbReference>
<dbReference type="PROSITE" id="PS51409">
    <property type="entry name" value="ARGINASE_2"/>
    <property type="match status" value="1"/>
</dbReference>
<dbReference type="NCBIfam" id="TIGR01230">
    <property type="entry name" value="agmatinase"/>
    <property type="match status" value="1"/>
</dbReference>
<dbReference type="EC" id="3.5.3.11" evidence="5"/>
<gene>
    <name evidence="5" type="primary">speB</name>
    <name evidence="5" type="ORF">E6K71_10350</name>
</gene>
<sequence>MTTNTKTTTTRKTRKKTKTSSRPPLAVPEPVLFLGLSPAECPLSRARVVFVPAPFDQTTSYMSGTRFGPRAILEASRQVEFYDEELDLEPFRIGIATLAEISVDPLDYQASLDRLEGVTSKLADSGAVPFTLGGEHSLTIAPVRALRERYPDLSVLQLDAHLDLREEYQGTKLSHASVMRRVRELGVPTVPVGIRSVAREEADYVHAEKAPVFLAREIRERGLPVEQILQSLRNPVYISIDLDAFDPAYVTGVGTPEPGGLTWEEGLRLLRAVCERRQVVGCDLVELCPIQGQPASDFFAAKLANKLLGYLGFSLAEPAAGAAKDARRIPAKSPRVPSLKR</sequence>
<evidence type="ECO:0000256" key="4">
    <source>
        <dbReference type="SAM" id="MobiDB-lite"/>
    </source>
</evidence>
<dbReference type="PANTHER" id="PTHR11358:SF26">
    <property type="entry name" value="GUANIDINO ACID HYDROLASE, MITOCHONDRIAL"/>
    <property type="match status" value="1"/>
</dbReference>
<evidence type="ECO:0000256" key="1">
    <source>
        <dbReference type="ARBA" id="ARBA00009227"/>
    </source>
</evidence>
<comment type="caution">
    <text evidence="5">The sequence shown here is derived from an EMBL/GenBank/DDBJ whole genome shotgun (WGS) entry which is preliminary data.</text>
</comment>
<name>A0A538S7A8_UNCEI</name>